<dbReference type="SUPFAM" id="SSF53850">
    <property type="entry name" value="Periplasmic binding protein-like II"/>
    <property type="match status" value="1"/>
</dbReference>
<dbReference type="RefSeq" id="WP_102864150.1">
    <property type="nucleotide sequence ID" value="NZ_LUUD01000033.1"/>
</dbReference>
<protein>
    <submittedName>
        <fullName evidence="6">LysR family transcriptional regulator</fullName>
    </submittedName>
</protein>
<comment type="caution">
    <text evidence="6">The sequence shown here is derived from an EMBL/GenBank/DDBJ whole genome shotgun (WGS) entry which is preliminary data.</text>
</comment>
<dbReference type="AlphaFoldDB" id="A0A2T6GQT5"/>
<gene>
    <name evidence="6" type="ORF">C5U62_00620</name>
</gene>
<dbReference type="GO" id="GO:0003700">
    <property type="term" value="F:DNA-binding transcription factor activity"/>
    <property type="evidence" value="ECO:0007669"/>
    <property type="project" value="InterPro"/>
</dbReference>
<proteinExistence type="inferred from homology"/>
<dbReference type="PANTHER" id="PTHR30419:SF8">
    <property type="entry name" value="NITROGEN ASSIMILATION TRANSCRIPTIONAL ACTIVATOR-RELATED"/>
    <property type="match status" value="1"/>
</dbReference>
<keyword evidence="4" id="KW-0804">Transcription</keyword>
<dbReference type="SUPFAM" id="SSF46785">
    <property type="entry name" value="Winged helix' DNA-binding domain"/>
    <property type="match status" value="1"/>
</dbReference>
<dbReference type="Gene3D" id="3.40.190.290">
    <property type="match status" value="1"/>
</dbReference>
<name>A0A2T6GQT5_9PSED</name>
<dbReference type="Proteomes" id="UP000244178">
    <property type="component" value="Unassembled WGS sequence"/>
</dbReference>
<dbReference type="Pfam" id="PF00126">
    <property type="entry name" value="HTH_1"/>
    <property type="match status" value="1"/>
</dbReference>
<evidence type="ECO:0000256" key="3">
    <source>
        <dbReference type="ARBA" id="ARBA00023125"/>
    </source>
</evidence>
<sequence length="323" mass="35460">MKFTTQSIARKLKFHQLVVFEQVLQSGSLVRASQALNLTQPAVTKIIHELESYFEAPLLVRSNRGVTATELGQVVVQRAKSLLAELRALTDEVNAFQEGTSGQVMVGTLISASTSLLPRAIQLLKQRAPGVLVSLRVGQMDQLFPALAVGDVDLVVGRVPDDWHRRSESLEVDVLYREDLSIVAGVHHPLHQQTPVSLAHLHAYPWVLPTRDSLLRRTADRLFADNGLSTPDNVAESLSILTNITLMQDQRTVALMPYEASLQFIQAGMLQAFDLGTPLQFGDIGCFYAAQRHLGPAARLFRECLDLARAETANGQAPIQAVS</sequence>
<dbReference type="InterPro" id="IPR000847">
    <property type="entry name" value="LysR_HTH_N"/>
</dbReference>
<dbReference type="InterPro" id="IPR036388">
    <property type="entry name" value="WH-like_DNA-bd_sf"/>
</dbReference>
<dbReference type="PANTHER" id="PTHR30419">
    <property type="entry name" value="HTH-TYPE TRANSCRIPTIONAL REGULATOR YBHD"/>
    <property type="match status" value="1"/>
</dbReference>
<dbReference type="Pfam" id="PF03466">
    <property type="entry name" value="LysR_substrate"/>
    <property type="match status" value="1"/>
</dbReference>
<comment type="similarity">
    <text evidence="1">Belongs to the LysR transcriptional regulatory family.</text>
</comment>
<dbReference type="PRINTS" id="PR00039">
    <property type="entry name" value="HTHLYSR"/>
</dbReference>
<organism evidence="6 7">
    <name type="scientific">Pseudomonas protegens</name>
    <dbReference type="NCBI Taxonomy" id="380021"/>
    <lineage>
        <taxon>Bacteria</taxon>
        <taxon>Pseudomonadati</taxon>
        <taxon>Pseudomonadota</taxon>
        <taxon>Gammaproteobacteria</taxon>
        <taxon>Pseudomonadales</taxon>
        <taxon>Pseudomonadaceae</taxon>
        <taxon>Pseudomonas</taxon>
    </lineage>
</organism>
<reference evidence="6 7" key="1">
    <citation type="submission" date="2018-03" db="EMBL/GenBank/DDBJ databases">
        <title>Draft genome sequence of the plant growth promoting rhizobacterium Pseudomonas protegens strain BNJ-SS-45 isolated from wheat (Triticum aestivum) rhizosphere.</title>
        <authorList>
            <person name="Bajpai A."/>
            <person name="Shende K."/>
            <person name="Meena N."/>
            <person name="Upadhyayula S.R."/>
            <person name="Suravajhala P."/>
            <person name="Medicherla K.M."/>
            <person name="Johri B.N."/>
        </authorList>
    </citation>
    <scope>NUCLEOTIDE SEQUENCE [LARGE SCALE GENOMIC DNA]</scope>
    <source>
        <strain evidence="6 7">BNJ-SS-45</strain>
    </source>
</reference>
<dbReference type="InterPro" id="IPR036390">
    <property type="entry name" value="WH_DNA-bd_sf"/>
</dbReference>
<dbReference type="GO" id="GO:0005829">
    <property type="term" value="C:cytosol"/>
    <property type="evidence" value="ECO:0007669"/>
    <property type="project" value="TreeGrafter"/>
</dbReference>
<evidence type="ECO:0000256" key="1">
    <source>
        <dbReference type="ARBA" id="ARBA00009437"/>
    </source>
</evidence>
<evidence type="ECO:0000256" key="4">
    <source>
        <dbReference type="ARBA" id="ARBA00023163"/>
    </source>
</evidence>
<dbReference type="InterPro" id="IPR005119">
    <property type="entry name" value="LysR_subst-bd"/>
</dbReference>
<dbReference type="Gene3D" id="1.10.10.10">
    <property type="entry name" value="Winged helix-like DNA-binding domain superfamily/Winged helix DNA-binding domain"/>
    <property type="match status" value="1"/>
</dbReference>
<dbReference type="GO" id="GO:0003677">
    <property type="term" value="F:DNA binding"/>
    <property type="evidence" value="ECO:0007669"/>
    <property type="project" value="UniProtKB-KW"/>
</dbReference>
<dbReference type="PROSITE" id="PS50931">
    <property type="entry name" value="HTH_LYSR"/>
    <property type="match status" value="1"/>
</dbReference>
<evidence type="ECO:0000259" key="5">
    <source>
        <dbReference type="PROSITE" id="PS50931"/>
    </source>
</evidence>
<evidence type="ECO:0000313" key="6">
    <source>
        <dbReference type="EMBL" id="PUA46529.1"/>
    </source>
</evidence>
<evidence type="ECO:0000313" key="7">
    <source>
        <dbReference type="Proteomes" id="UP000244178"/>
    </source>
</evidence>
<accession>A0A2T6GQT5</accession>
<dbReference type="InterPro" id="IPR050950">
    <property type="entry name" value="HTH-type_LysR_regulators"/>
</dbReference>
<dbReference type="EMBL" id="PYJM01000001">
    <property type="protein sequence ID" value="PUA46529.1"/>
    <property type="molecule type" value="Genomic_DNA"/>
</dbReference>
<keyword evidence="3" id="KW-0238">DNA-binding</keyword>
<keyword evidence="2" id="KW-0805">Transcription regulation</keyword>
<evidence type="ECO:0000256" key="2">
    <source>
        <dbReference type="ARBA" id="ARBA00023015"/>
    </source>
</evidence>
<feature type="domain" description="HTH lysR-type" evidence="5">
    <location>
        <begin position="12"/>
        <end position="69"/>
    </location>
</feature>